<evidence type="ECO:0000256" key="9">
    <source>
        <dbReference type="ARBA" id="ARBA00023163"/>
    </source>
</evidence>
<keyword evidence="7" id="KW-0156">Chromatin regulator</keyword>
<gene>
    <name evidence="15" type="ORF">B7P43_G09456</name>
</gene>
<evidence type="ECO:0000256" key="1">
    <source>
        <dbReference type="ARBA" id="ARBA00004123"/>
    </source>
</evidence>
<dbReference type="EMBL" id="NEVH01007828">
    <property type="protein sequence ID" value="PNF35048.1"/>
    <property type="molecule type" value="Genomic_DNA"/>
</dbReference>
<dbReference type="InterPro" id="IPR052130">
    <property type="entry name" value="AEBP2/jing_C2H2-ZnF"/>
</dbReference>
<dbReference type="SMART" id="SM00355">
    <property type="entry name" value="ZnF_C2H2"/>
    <property type="match status" value="3"/>
</dbReference>
<dbReference type="PANTHER" id="PTHR46541:SF1">
    <property type="entry name" value="ZINC FINGER PROTEIN AEBP2"/>
    <property type="match status" value="1"/>
</dbReference>
<sequence length="629" mass="67634">MAPNTQEPCWPWGGKERDKGPPPPPPPLAVTATPLTSVTANVIANLPLKSKRQTAITSHKTASASTAATKRLKVEHPSSNNNSVKVTSHCATKSKCCSADNKGHEGEAPPPAKLPQQGKITEYFKAQVKPLNGVKKELAVKSGSGLQQVRKEPKICETSAGLNKYFPSLLSGTKSVGAKSPTRNVLLSKGSDVKRDAISGGGTSPSWVISSVDGKPSKVLQKVAADKKTGPVVAVASARKVSSSAVSKFLEVKRNGLNIPTSSQKLNALLSPYTTQKSPSFSTFAESAQKPGLTTSAGGTPKVVSSETVFKSGKEAIPKPKTIVSETECVASPLCDEPTPILSVPTTIRFPAIASDSSSSSSSVVPPKPSSSQVESPDTIVCRWSECQTHFDSSTGLLEHLQAKHVNPQVSCENYVCLWVGCKVYARTSCSRSWLERHVLSHGGNKPFRCIVDGCGQRFSSQTTLERHVNSHFSQSEAGNGNTGARRSLESASSKLFRRNGKKLRYRRQPWSARMFDYFDAGIMEGLQHRLVNMTEVQTQGSVAAAAGNTVSLHSKVMARRVEPDGQMQVLLHWYPEDILPDEWVTEMEAQSSRCVPIPSLSPAAMTTLQTALFVPGRNKQRRKPTKST</sequence>
<dbReference type="InterPro" id="IPR013087">
    <property type="entry name" value="Znf_C2H2_type"/>
</dbReference>
<dbReference type="Proteomes" id="UP000235965">
    <property type="component" value="Unassembled WGS sequence"/>
</dbReference>
<evidence type="ECO:0000259" key="14">
    <source>
        <dbReference type="PROSITE" id="PS50157"/>
    </source>
</evidence>
<name>A0A2J7R2I9_9NEOP</name>
<dbReference type="PANTHER" id="PTHR46541">
    <property type="entry name" value="ZINC FINGER PROTEIN AEBP2"/>
    <property type="match status" value="1"/>
</dbReference>
<dbReference type="GO" id="GO:0008270">
    <property type="term" value="F:zinc ion binding"/>
    <property type="evidence" value="ECO:0007669"/>
    <property type="project" value="UniProtKB-KW"/>
</dbReference>
<feature type="compositionally biased region" description="Low complexity" evidence="13">
    <location>
        <begin position="54"/>
        <end position="69"/>
    </location>
</feature>
<evidence type="ECO:0000256" key="10">
    <source>
        <dbReference type="ARBA" id="ARBA00023242"/>
    </source>
</evidence>
<keyword evidence="4" id="KW-0677">Repeat</keyword>
<dbReference type="InParanoid" id="A0A2J7R2I9"/>
<keyword evidence="5 12" id="KW-0863">Zinc-finger</keyword>
<feature type="region of interest" description="Disordered" evidence="13">
    <location>
        <begin position="471"/>
        <end position="492"/>
    </location>
</feature>
<feature type="compositionally biased region" description="Polar residues" evidence="13">
    <location>
        <begin position="77"/>
        <end position="86"/>
    </location>
</feature>
<dbReference type="OrthoDB" id="9984614at2759"/>
<evidence type="ECO:0000256" key="8">
    <source>
        <dbReference type="ARBA" id="ARBA00023015"/>
    </source>
</evidence>
<feature type="region of interest" description="Disordered" evidence="13">
    <location>
        <begin position="354"/>
        <end position="375"/>
    </location>
</feature>
<dbReference type="SUPFAM" id="SSF57667">
    <property type="entry name" value="beta-beta-alpha zinc fingers"/>
    <property type="match status" value="2"/>
</dbReference>
<dbReference type="AlphaFoldDB" id="A0A2J7R2I9"/>
<evidence type="ECO:0000313" key="15">
    <source>
        <dbReference type="EMBL" id="PNF35048.1"/>
    </source>
</evidence>
<feature type="region of interest" description="Disordered" evidence="13">
    <location>
        <begin position="1"/>
        <end position="32"/>
    </location>
</feature>
<dbReference type="PROSITE" id="PS50157">
    <property type="entry name" value="ZINC_FINGER_C2H2_2"/>
    <property type="match status" value="1"/>
</dbReference>
<keyword evidence="6" id="KW-0862">Zinc</keyword>
<feature type="compositionally biased region" description="Low complexity" evidence="13">
    <location>
        <begin position="355"/>
        <end position="375"/>
    </location>
</feature>
<dbReference type="GO" id="GO:0006357">
    <property type="term" value="P:regulation of transcription by RNA polymerase II"/>
    <property type="evidence" value="ECO:0007669"/>
    <property type="project" value="TreeGrafter"/>
</dbReference>
<evidence type="ECO:0000313" key="16">
    <source>
        <dbReference type="Proteomes" id="UP000235965"/>
    </source>
</evidence>
<dbReference type="GO" id="GO:0006325">
    <property type="term" value="P:chromatin organization"/>
    <property type="evidence" value="ECO:0007669"/>
    <property type="project" value="UniProtKB-KW"/>
</dbReference>
<keyword evidence="10" id="KW-0539">Nucleus</keyword>
<keyword evidence="16" id="KW-1185">Reference proteome</keyword>
<evidence type="ECO:0000256" key="2">
    <source>
        <dbReference type="ARBA" id="ARBA00022491"/>
    </source>
</evidence>
<keyword evidence="8" id="KW-0805">Transcription regulation</keyword>
<evidence type="ECO:0000256" key="4">
    <source>
        <dbReference type="ARBA" id="ARBA00022737"/>
    </source>
</evidence>
<feature type="domain" description="C2H2-type" evidence="14">
    <location>
        <begin position="448"/>
        <end position="477"/>
    </location>
</feature>
<protein>
    <recommendedName>
        <fullName evidence="14">C2H2-type domain-containing protein</fullName>
    </recommendedName>
</protein>
<comment type="subcellular location">
    <subcellularLocation>
        <location evidence="1">Nucleus</location>
    </subcellularLocation>
</comment>
<evidence type="ECO:0000256" key="11">
    <source>
        <dbReference type="ARBA" id="ARBA00037930"/>
    </source>
</evidence>
<dbReference type="STRING" id="105785.A0A2J7R2I9"/>
<evidence type="ECO:0000256" key="7">
    <source>
        <dbReference type="ARBA" id="ARBA00022853"/>
    </source>
</evidence>
<keyword evidence="3" id="KW-0479">Metal-binding</keyword>
<evidence type="ECO:0000256" key="13">
    <source>
        <dbReference type="SAM" id="MobiDB-lite"/>
    </source>
</evidence>
<dbReference type="InterPro" id="IPR036236">
    <property type="entry name" value="Znf_C2H2_sf"/>
</dbReference>
<comment type="similarity">
    <text evidence="11">Belongs to the AEBP2/jing C2H2-type zinc-finger family.</text>
</comment>
<feature type="region of interest" description="Disordered" evidence="13">
    <location>
        <begin position="52"/>
        <end position="86"/>
    </location>
</feature>
<dbReference type="GO" id="GO:0035098">
    <property type="term" value="C:ESC/E(Z) complex"/>
    <property type="evidence" value="ECO:0007669"/>
    <property type="project" value="TreeGrafter"/>
</dbReference>
<dbReference type="Pfam" id="PF26014">
    <property type="entry name" value="SH3_AEBP2_C"/>
    <property type="match status" value="1"/>
</dbReference>
<evidence type="ECO:0000256" key="5">
    <source>
        <dbReference type="ARBA" id="ARBA00022771"/>
    </source>
</evidence>
<evidence type="ECO:0000256" key="3">
    <source>
        <dbReference type="ARBA" id="ARBA00022723"/>
    </source>
</evidence>
<keyword evidence="9" id="KW-0804">Transcription</keyword>
<keyword evidence="2" id="KW-0678">Repressor</keyword>
<comment type="caution">
    <text evidence="15">The sequence shown here is derived from an EMBL/GenBank/DDBJ whole genome shotgun (WGS) entry which is preliminary data.</text>
</comment>
<dbReference type="InterPro" id="IPR059034">
    <property type="entry name" value="SH3_AEBP2_C"/>
</dbReference>
<organism evidence="15 16">
    <name type="scientific">Cryptotermes secundus</name>
    <dbReference type="NCBI Taxonomy" id="105785"/>
    <lineage>
        <taxon>Eukaryota</taxon>
        <taxon>Metazoa</taxon>
        <taxon>Ecdysozoa</taxon>
        <taxon>Arthropoda</taxon>
        <taxon>Hexapoda</taxon>
        <taxon>Insecta</taxon>
        <taxon>Pterygota</taxon>
        <taxon>Neoptera</taxon>
        <taxon>Polyneoptera</taxon>
        <taxon>Dictyoptera</taxon>
        <taxon>Blattodea</taxon>
        <taxon>Blattoidea</taxon>
        <taxon>Termitoidae</taxon>
        <taxon>Kalotermitidae</taxon>
        <taxon>Cryptotermitinae</taxon>
        <taxon>Cryptotermes</taxon>
    </lineage>
</organism>
<evidence type="ECO:0000256" key="12">
    <source>
        <dbReference type="PROSITE-ProRule" id="PRU00042"/>
    </source>
</evidence>
<dbReference type="Gene3D" id="3.30.160.60">
    <property type="entry name" value="Classic Zinc Finger"/>
    <property type="match status" value="2"/>
</dbReference>
<reference evidence="15 16" key="1">
    <citation type="submission" date="2017-12" db="EMBL/GenBank/DDBJ databases">
        <title>Hemimetabolous genomes reveal molecular basis of termite eusociality.</title>
        <authorList>
            <person name="Harrison M.C."/>
            <person name="Jongepier E."/>
            <person name="Robertson H.M."/>
            <person name="Arning N."/>
            <person name="Bitard-Feildel T."/>
            <person name="Chao H."/>
            <person name="Childers C.P."/>
            <person name="Dinh H."/>
            <person name="Doddapaneni H."/>
            <person name="Dugan S."/>
            <person name="Gowin J."/>
            <person name="Greiner C."/>
            <person name="Han Y."/>
            <person name="Hu H."/>
            <person name="Hughes D.S.T."/>
            <person name="Huylmans A.-K."/>
            <person name="Kemena C."/>
            <person name="Kremer L.P.M."/>
            <person name="Lee S.L."/>
            <person name="Lopez-Ezquerra A."/>
            <person name="Mallet L."/>
            <person name="Monroy-Kuhn J.M."/>
            <person name="Moser A."/>
            <person name="Murali S.C."/>
            <person name="Muzny D.M."/>
            <person name="Otani S."/>
            <person name="Piulachs M.-D."/>
            <person name="Poelchau M."/>
            <person name="Qu J."/>
            <person name="Schaub F."/>
            <person name="Wada-Katsumata A."/>
            <person name="Worley K.C."/>
            <person name="Xie Q."/>
            <person name="Ylla G."/>
            <person name="Poulsen M."/>
            <person name="Gibbs R.A."/>
            <person name="Schal C."/>
            <person name="Richards S."/>
            <person name="Belles X."/>
            <person name="Korb J."/>
            <person name="Bornberg-Bauer E."/>
        </authorList>
    </citation>
    <scope>NUCLEOTIDE SEQUENCE [LARGE SCALE GENOMIC DNA]</scope>
    <source>
        <tissue evidence="15">Whole body</tissue>
    </source>
</reference>
<dbReference type="PROSITE" id="PS00028">
    <property type="entry name" value="ZINC_FINGER_C2H2_1"/>
    <property type="match status" value="2"/>
</dbReference>
<accession>A0A2J7R2I9</accession>
<evidence type="ECO:0000256" key="6">
    <source>
        <dbReference type="ARBA" id="ARBA00022833"/>
    </source>
</evidence>
<proteinExistence type="inferred from homology"/>